<dbReference type="InterPro" id="IPR004747">
    <property type="entry name" value="CynX-like"/>
</dbReference>
<proteinExistence type="predicted"/>
<keyword evidence="1 4" id="KW-0812">Transmembrane</keyword>
<sequence>MSTPKSVPDHLPVEDTLIDAEIDDAGVQSQRPALHRPWLLLLGLILVGVNLRPALSSLSPVLRDVAASRGLSGLMAGLLTTLPVACLGLFGPLAPRLARLWGSEKTIALILVTLALGILLRTQFGQFGLFAGSALAGASIGVIGVLLPGIVKRDFPAQVSLMTGVYTMALCLGAALAAGLTVPAMRWMGDSWQGALAIWASPALLALLVWWPQTRIRQASHHGQWLVRGLLRDPLAWQVTLFMGLQSSMAYIVFGWLPSILIDRGETALHAGLLLSISIMVQVVSSLLVPALGQRCRDQRPPIAVTVALVISGLLGMLFAPTDSLLFWAVLLGLGQGGLFSMALSLLALRSPDPHVAAHLSGMAQGVGYALASLGPLSVGLIRDQTHSLWPLGLLFTLISAATFAMGMLAGRKRLVRVESRPL</sequence>
<feature type="transmembrane region" description="Helical" evidence="4">
    <location>
        <begin position="356"/>
        <end position="377"/>
    </location>
</feature>
<reference evidence="5 6" key="1">
    <citation type="submission" date="2017-02" db="EMBL/GenBank/DDBJ databases">
        <title>Chromobacterium haemolyticum H5244.</title>
        <authorList>
            <person name="Gulvik C.A."/>
        </authorList>
    </citation>
    <scope>NUCLEOTIDE SEQUENCE [LARGE SCALE GENOMIC DNA]</scope>
    <source>
        <strain evidence="5 6">H5244</strain>
    </source>
</reference>
<dbReference type="InterPro" id="IPR011701">
    <property type="entry name" value="MFS"/>
</dbReference>
<comment type="caution">
    <text evidence="5">The sequence shown here is derived from an EMBL/GenBank/DDBJ whole genome shotgun (WGS) entry which is preliminary data.</text>
</comment>
<evidence type="ECO:0000256" key="4">
    <source>
        <dbReference type="SAM" id="Phobius"/>
    </source>
</evidence>
<dbReference type="PANTHER" id="PTHR23523">
    <property type="match status" value="1"/>
</dbReference>
<feature type="transmembrane region" description="Helical" evidence="4">
    <location>
        <begin position="269"/>
        <end position="291"/>
    </location>
</feature>
<dbReference type="PANTHER" id="PTHR23523:SF2">
    <property type="entry name" value="2-NITROIMIDAZOLE TRANSPORTER"/>
    <property type="match status" value="1"/>
</dbReference>
<gene>
    <name evidence="5" type="ORF">B0T45_10640</name>
</gene>
<dbReference type="AlphaFoldDB" id="A0A1W0CZ92"/>
<feature type="transmembrane region" description="Helical" evidence="4">
    <location>
        <begin position="163"/>
        <end position="185"/>
    </location>
</feature>
<dbReference type="Proteomes" id="UP000192721">
    <property type="component" value="Unassembled WGS sequence"/>
</dbReference>
<dbReference type="RefSeq" id="WP_081555462.1">
    <property type="nucleotide sequence ID" value="NZ_MUKV01000011.1"/>
</dbReference>
<feature type="transmembrane region" description="Helical" evidence="4">
    <location>
        <begin position="38"/>
        <end position="55"/>
    </location>
</feature>
<dbReference type="Pfam" id="PF07690">
    <property type="entry name" value="MFS_1"/>
    <property type="match status" value="1"/>
</dbReference>
<dbReference type="SUPFAM" id="SSF103473">
    <property type="entry name" value="MFS general substrate transporter"/>
    <property type="match status" value="1"/>
</dbReference>
<feature type="transmembrane region" description="Helical" evidence="4">
    <location>
        <begin position="326"/>
        <end position="349"/>
    </location>
</feature>
<evidence type="ECO:0000256" key="2">
    <source>
        <dbReference type="ARBA" id="ARBA00022989"/>
    </source>
</evidence>
<keyword evidence="3 4" id="KW-0472">Membrane</keyword>
<organism evidence="5 6">
    <name type="scientific">Chromobacterium haemolyticum</name>
    <dbReference type="NCBI Taxonomy" id="394935"/>
    <lineage>
        <taxon>Bacteria</taxon>
        <taxon>Pseudomonadati</taxon>
        <taxon>Pseudomonadota</taxon>
        <taxon>Betaproteobacteria</taxon>
        <taxon>Neisseriales</taxon>
        <taxon>Chromobacteriaceae</taxon>
        <taxon>Chromobacterium</taxon>
    </lineage>
</organism>
<dbReference type="InterPro" id="IPR036259">
    <property type="entry name" value="MFS_trans_sf"/>
</dbReference>
<dbReference type="EMBL" id="MUKV01000011">
    <property type="protein sequence ID" value="OQS40109.1"/>
    <property type="molecule type" value="Genomic_DNA"/>
</dbReference>
<accession>A0A1W0CZ92</accession>
<dbReference type="GO" id="GO:0022857">
    <property type="term" value="F:transmembrane transporter activity"/>
    <property type="evidence" value="ECO:0007669"/>
    <property type="project" value="InterPro"/>
</dbReference>
<protein>
    <submittedName>
        <fullName evidence="5">Cyanate transporter</fullName>
    </submittedName>
</protein>
<dbReference type="CDD" id="cd17339">
    <property type="entry name" value="MFS_NIMT_CynX_like"/>
    <property type="match status" value="1"/>
</dbReference>
<feature type="transmembrane region" description="Helical" evidence="4">
    <location>
        <begin position="235"/>
        <end position="257"/>
    </location>
</feature>
<evidence type="ECO:0000313" key="5">
    <source>
        <dbReference type="EMBL" id="OQS40109.1"/>
    </source>
</evidence>
<feature type="transmembrane region" description="Helical" evidence="4">
    <location>
        <begin position="75"/>
        <end position="94"/>
    </location>
</feature>
<feature type="transmembrane region" description="Helical" evidence="4">
    <location>
        <begin position="106"/>
        <end position="124"/>
    </location>
</feature>
<evidence type="ECO:0000256" key="1">
    <source>
        <dbReference type="ARBA" id="ARBA00022692"/>
    </source>
</evidence>
<dbReference type="GO" id="GO:0016020">
    <property type="term" value="C:membrane"/>
    <property type="evidence" value="ECO:0007669"/>
    <property type="project" value="InterPro"/>
</dbReference>
<dbReference type="NCBIfam" id="TIGR00896">
    <property type="entry name" value="CynX"/>
    <property type="match status" value="1"/>
</dbReference>
<feature type="transmembrane region" description="Helical" evidence="4">
    <location>
        <begin position="303"/>
        <end position="320"/>
    </location>
</feature>
<evidence type="ECO:0000313" key="6">
    <source>
        <dbReference type="Proteomes" id="UP000192721"/>
    </source>
</evidence>
<feature type="transmembrane region" description="Helical" evidence="4">
    <location>
        <begin position="389"/>
        <end position="411"/>
    </location>
</feature>
<name>A0A1W0CZ92_9NEIS</name>
<feature type="transmembrane region" description="Helical" evidence="4">
    <location>
        <begin position="191"/>
        <end position="211"/>
    </location>
</feature>
<evidence type="ECO:0000256" key="3">
    <source>
        <dbReference type="ARBA" id="ARBA00023136"/>
    </source>
</evidence>
<dbReference type="InterPro" id="IPR052524">
    <property type="entry name" value="MFS_Cyanate_Porter"/>
</dbReference>
<feature type="transmembrane region" description="Helical" evidence="4">
    <location>
        <begin position="130"/>
        <end position="151"/>
    </location>
</feature>
<dbReference type="Gene3D" id="1.20.1250.20">
    <property type="entry name" value="MFS general substrate transporter like domains"/>
    <property type="match status" value="2"/>
</dbReference>
<keyword evidence="2 4" id="KW-1133">Transmembrane helix</keyword>